<keyword evidence="4" id="KW-0479">Metal-binding</keyword>
<keyword evidence="6" id="KW-0408">Iron</keyword>
<keyword evidence="3" id="KW-0001">2Fe-2S</keyword>
<feature type="domain" description="2Fe-2S ferredoxin-type" evidence="9">
    <location>
        <begin position="3"/>
        <end position="90"/>
    </location>
</feature>
<sequence length="90" mass="10469">MIYQVMIKPSNVEFSIDSEQTILSAAMEQDVILPYRCKVGACMTCICKKIEGEVEYRHLEPMLTYKEQQQGWIFPCQAYAKSHLILTFEE</sequence>
<evidence type="ECO:0000256" key="5">
    <source>
        <dbReference type="ARBA" id="ARBA00022982"/>
    </source>
</evidence>
<keyword evidence="2" id="KW-0813">Transport</keyword>
<evidence type="ECO:0000313" key="11">
    <source>
        <dbReference type="Proteomes" id="UP001607151"/>
    </source>
</evidence>
<comment type="caution">
    <text evidence="10">The sequence shown here is derived from an EMBL/GenBank/DDBJ whole genome shotgun (WGS) entry which is preliminary data.</text>
</comment>
<dbReference type="Proteomes" id="UP001607151">
    <property type="component" value="Unassembled WGS sequence"/>
</dbReference>
<proteinExistence type="inferred from homology"/>
<dbReference type="InterPro" id="IPR001041">
    <property type="entry name" value="2Fe-2S_ferredoxin-type"/>
</dbReference>
<evidence type="ECO:0000256" key="4">
    <source>
        <dbReference type="ARBA" id="ARBA00022723"/>
    </source>
</evidence>
<dbReference type="InterPro" id="IPR036010">
    <property type="entry name" value="2Fe-2S_ferredoxin-like_sf"/>
</dbReference>
<gene>
    <name evidence="10" type="ORF">ACGRQ9_12635</name>
</gene>
<protein>
    <submittedName>
        <fullName evidence="10">2Fe-2S iron-sulfur cluster-binding protein</fullName>
    </submittedName>
</protein>
<dbReference type="PROSITE" id="PS51085">
    <property type="entry name" value="2FE2S_FER_2"/>
    <property type="match status" value="1"/>
</dbReference>
<dbReference type="PANTHER" id="PTHR43112">
    <property type="entry name" value="FERREDOXIN"/>
    <property type="match status" value="1"/>
</dbReference>
<keyword evidence="7" id="KW-0411">Iron-sulfur</keyword>
<dbReference type="PANTHER" id="PTHR43112:SF3">
    <property type="entry name" value="FERREDOXIN-2, CHLOROPLASTIC"/>
    <property type="match status" value="1"/>
</dbReference>
<dbReference type="RefSeq" id="WP_089139573.1">
    <property type="nucleotide sequence ID" value="NZ_AP018685.1"/>
</dbReference>
<name>A0ABW7IXA7_9VIBR</name>
<comment type="similarity">
    <text evidence="1">Belongs to the 2Fe2S plant-type ferredoxin family.</text>
</comment>
<dbReference type="InterPro" id="IPR012675">
    <property type="entry name" value="Beta-grasp_dom_sf"/>
</dbReference>
<organism evidence="10 11">
    <name type="scientific">Vibrio rumoiensis</name>
    <dbReference type="NCBI Taxonomy" id="76258"/>
    <lineage>
        <taxon>Bacteria</taxon>
        <taxon>Pseudomonadati</taxon>
        <taxon>Pseudomonadota</taxon>
        <taxon>Gammaproteobacteria</taxon>
        <taxon>Vibrionales</taxon>
        <taxon>Vibrionaceae</taxon>
        <taxon>Vibrio</taxon>
    </lineage>
</organism>
<evidence type="ECO:0000313" key="10">
    <source>
        <dbReference type="EMBL" id="MFH0266290.1"/>
    </source>
</evidence>
<evidence type="ECO:0000256" key="2">
    <source>
        <dbReference type="ARBA" id="ARBA00022448"/>
    </source>
</evidence>
<evidence type="ECO:0000256" key="3">
    <source>
        <dbReference type="ARBA" id="ARBA00022714"/>
    </source>
</evidence>
<keyword evidence="11" id="KW-1185">Reference proteome</keyword>
<evidence type="ECO:0000256" key="6">
    <source>
        <dbReference type="ARBA" id="ARBA00023004"/>
    </source>
</evidence>
<accession>A0ABW7IXA7</accession>
<evidence type="ECO:0000256" key="1">
    <source>
        <dbReference type="ARBA" id="ARBA00007874"/>
    </source>
</evidence>
<evidence type="ECO:0000259" key="9">
    <source>
        <dbReference type="PROSITE" id="PS51085"/>
    </source>
</evidence>
<evidence type="ECO:0000256" key="8">
    <source>
        <dbReference type="ARBA" id="ARBA00034078"/>
    </source>
</evidence>
<comment type="cofactor">
    <cofactor evidence="8">
        <name>[2Fe-2S] cluster</name>
        <dbReference type="ChEBI" id="CHEBI:190135"/>
    </cofactor>
</comment>
<keyword evidence="5" id="KW-0249">Electron transport</keyword>
<evidence type="ECO:0000256" key="7">
    <source>
        <dbReference type="ARBA" id="ARBA00023014"/>
    </source>
</evidence>
<dbReference type="EMBL" id="JBIHSN010000002">
    <property type="protein sequence ID" value="MFH0266290.1"/>
    <property type="molecule type" value="Genomic_DNA"/>
</dbReference>
<dbReference type="SUPFAM" id="SSF54292">
    <property type="entry name" value="2Fe-2S ferredoxin-like"/>
    <property type="match status" value="1"/>
</dbReference>
<dbReference type="Gene3D" id="3.10.20.30">
    <property type="match status" value="1"/>
</dbReference>
<dbReference type="Pfam" id="PF00111">
    <property type="entry name" value="Fer2"/>
    <property type="match status" value="1"/>
</dbReference>
<reference evidence="10 11" key="1">
    <citation type="submission" date="2024-10" db="EMBL/GenBank/DDBJ databases">
        <authorList>
            <person name="Yibar A."/>
            <person name="Saticioglu I.B."/>
            <person name="Duman M."/>
            <person name="Ajmi N."/>
            <person name="Gurler F."/>
            <person name="Ay H."/>
            <person name="Onuk E."/>
            <person name="Guler S."/>
            <person name="Romalde J.L."/>
        </authorList>
    </citation>
    <scope>NUCLEOTIDE SEQUENCE [LARGE SCALE GENOMIC DNA]</scope>
    <source>
        <strain evidence="10 11">14-MA-B</strain>
    </source>
</reference>
<dbReference type="CDD" id="cd00207">
    <property type="entry name" value="fer2"/>
    <property type="match status" value="1"/>
</dbReference>